<dbReference type="InterPro" id="IPR036721">
    <property type="entry name" value="RCK_C_sf"/>
</dbReference>
<dbReference type="Proteomes" id="UP000509346">
    <property type="component" value="Chromosome"/>
</dbReference>
<evidence type="ECO:0000313" key="5">
    <source>
        <dbReference type="Proteomes" id="UP000509346"/>
    </source>
</evidence>
<dbReference type="SUPFAM" id="SSF116726">
    <property type="entry name" value="TrkA C-terminal domain-like"/>
    <property type="match status" value="1"/>
</dbReference>
<dbReference type="EMBL" id="CP058909">
    <property type="protein sequence ID" value="QLH80384.1"/>
    <property type="molecule type" value="Genomic_DNA"/>
</dbReference>
<dbReference type="PROSITE" id="PS51202">
    <property type="entry name" value="RCK_C"/>
    <property type="match status" value="1"/>
</dbReference>
<dbReference type="InterPro" id="IPR058604">
    <property type="entry name" value="DUF8167_3rd"/>
</dbReference>
<feature type="compositionally biased region" description="Acidic residues" evidence="1">
    <location>
        <begin position="587"/>
        <end position="628"/>
    </location>
</feature>
<dbReference type="GeneID" id="56081225"/>
<keyword evidence="2" id="KW-0472">Membrane</keyword>
<feature type="domain" description="RCK C-terminal" evidence="3">
    <location>
        <begin position="333"/>
        <end position="413"/>
    </location>
</feature>
<dbReference type="AlphaFoldDB" id="A0A7D5P7E7"/>
<feature type="transmembrane region" description="Helical" evidence="2">
    <location>
        <begin position="48"/>
        <end position="70"/>
    </location>
</feature>
<accession>A0A7D5P7E7</accession>
<dbReference type="GO" id="GO:0008324">
    <property type="term" value="F:monoatomic cation transmembrane transporter activity"/>
    <property type="evidence" value="ECO:0007669"/>
    <property type="project" value="InterPro"/>
</dbReference>
<keyword evidence="2" id="KW-1133">Transmembrane helix</keyword>
<sequence length="647" mass="65781">MNGLAAGVWPAFAAVGDATLVADAATTADLAAGPVAQSGSLTERALTNAVRVLALAVLAAGTAAAVALLYRWYVRERVPGELPALFGLSAVAVVLNTDQALGEVIAPDGSGDPLDQAGILFHVVTFLVALAATRAGADVGDRLGSDVAVATGERAVETEVSRVVQAVGRVITVELPDEVEDIVGYDPVPAETKEKLAGKTFVFPRRLTVDELRDRLVTRLKADYGVGHVDLELADDGSVEYLAVGSRAAGIGPTLPPETSAVAVKADPAFAASAGDLVQVWRTDPFERVVTAELRGVVDDVATLAIDAADTRKLDAEGEYKLVTLPVETRPDREFASVLRVAEETMAAVTVGAGSDLAGQPVGAIDVTVVAIRPESGPVEPLPARDRTLAPGDAVYIVAAPEAIRKVEAAATPRDGATPEGTGVAGAALTPDEQIDPGRAVGEGSDDGETPTDALGAGGNGTPAESAADPLVDADAPGIEALEPDESDPSSNGEPVEDETAEPDDGAADSDDGAAEPDGSAAEPDEGPEADDPSPEADGRPDEPSAEPTREDLGDLPGADVDELTGTDASDEAAVGDDWETIAGPDASEETAAEAEPSDGEAESGDDTDEAESGDSTDDADADGDDSAESSGSDWTVAVDQRREDDE</sequence>
<evidence type="ECO:0000256" key="2">
    <source>
        <dbReference type="SAM" id="Phobius"/>
    </source>
</evidence>
<evidence type="ECO:0000259" key="3">
    <source>
        <dbReference type="PROSITE" id="PS51202"/>
    </source>
</evidence>
<dbReference type="GO" id="GO:0006813">
    <property type="term" value="P:potassium ion transport"/>
    <property type="evidence" value="ECO:0007669"/>
    <property type="project" value="InterPro"/>
</dbReference>
<feature type="compositionally biased region" description="Acidic residues" evidence="1">
    <location>
        <begin position="495"/>
        <end position="515"/>
    </location>
</feature>
<dbReference type="OrthoDB" id="205214at2157"/>
<feature type="compositionally biased region" description="Acidic residues" evidence="1">
    <location>
        <begin position="523"/>
        <end position="535"/>
    </location>
</feature>
<dbReference type="Pfam" id="PF26501">
    <property type="entry name" value="DUF8167"/>
    <property type="match status" value="1"/>
</dbReference>
<dbReference type="Pfam" id="PF26502">
    <property type="entry name" value="DUF8167_2nd"/>
    <property type="match status" value="1"/>
</dbReference>
<dbReference type="Pfam" id="PF26503">
    <property type="entry name" value="DUF8167_3rd"/>
    <property type="match status" value="1"/>
</dbReference>
<evidence type="ECO:0000313" key="4">
    <source>
        <dbReference type="EMBL" id="QLH80384.1"/>
    </source>
</evidence>
<keyword evidence="2" id="KW-0812">Transmembrane</keyword>
<name>A0A7D5P7E7_9EURY</name>
<reference evidence="4 5" key="1">
    <citation type="submission" date="2020-07" db="EMBL/GenBank/DDBJ databases">
        <title>Halosimplex litoreum sp. nov. and Halosimplex rubrum sp. nov., isolated from different salt environments.</title>
        <authorList>
            <person name="Cui H."/>
        </authorList>
    </citation>
    <scope>NUCLEOTIDE SEQUENCE [LARGE SCALE GENOMIC DNA]</scope>
    <source>
        <strain evidence="4 5">R2</strain>
    </source>
</reference>
<feature type="region of interest" description="Disordered" evidence="1">
    <location>
        <begin position="410"/>
        <end position="647"/>
    </location>
</feature>
<protein>
    <submittedName>
        <fullName evidence="4">Potassium transporter TrkA</fullName>
    </submittedName>
</protein>
<gene>
    <name evidence="4" type="ORF">HZS54_01510</name>
</gene>
<feature type="compositionally biased region" description="Acidic residues" evidence="1">
    <location>
        <begin position="560"/>
        <end position="580"/>
    </location>
</feature>
<organism evidence="4 5">
    <name type="scientific">Halosimplex pelagicum</name>
    <dbReference type="NCBI Taxonomy" id="869886"/>
    <lineage>
        <taxon>Archaea</taxon>
        <taxon>Methanobacteriati</taxon>
        <taxon>Methanobacteriota</taxon>
        <taxon>Stenosarchaea group</taxon>
        <taxon>Halobacteria</taxon>
        <taxon>Halobacteriales</taxon>
        <taxon>Haloarculaceae</taxon>
        <taxon>Halosimplex</taxon>
    </lineage>
</organism>
<keyword evidence="5" id="KW-1185">Reference proteome</keyword>
<dbReference type="InterPro" id="IPR058480">
    <property type="entry name" value="DUF8167_N"/>
</dbReference>
<feature type="compositionally biased region" description="Basic and acidic residues" evidence="1">
    <location>
        <begin position="537"/>
        <end position="553"/>
    </location>
</feature>
<evidence type="ECO:0000256" key="1">
    <source>
        <dbReference type="SAM" id="MobiDB-lite"/>
    </source>
</evidence>
<dbReference type="InterPro" id="IPR006037">
    <property type="entry name" value="RCK_C"/>
</dbReference>
<dbReference type="InterPro" id="IPR058603">
    <property type="entry name" value="DUF8167_2nd"/>
</dbReference>
<dbReference type="KEGG" id="hpel:HZS54_01510"/>
<dbReference type="Gene3D" id="3.30.70.1450">
    <property type="entry name" value="Regulator of K+ conductance, C-terminal domain"/>
    <property type="match status" value="1"/>
</dbReference>
<proteinExistence type="predicted"/>
<dbReference type="RefSeq" id="WP_179920213.1">
    <property type="nucleotide sequence ID" value="NZ_CP058909.1"/>
</dbReference>